<evidence type="ECO:0000313" key="2">
    <source>
        <dbReference type="EMBL" id="KAF2083717.1"/>
    </source>
</evidence>
<name>A0A9P4LTF7_9PEZI</name>
<reference evidence="2" key="1">
    <citation type="journal article" date="2020" name="Stud. Mycol.">
        <title>101 Dothideomycetes genomes: a test case for predicting lifestyles and emergence of pathogens.</title>
        <authorList>
            <person name="Haridas S."/>
            <person name="Albert R."/>
            <person name="Binder M."/>
            <person name="Bloem J."/>
            <person name="Labutti K."/>
            <person name="Salamov A."/>
            <person name="Andreopoulos B."/>
            <person name="Baker S."/>
            <person name="Barry K."/>
            <person name="Bills G."/>
            <person name="Bluhm B."/>
            <person name="Cannon C."/>
            <person name="Castanera R."/>
            <person name="Culley D."/>
            <person name="Daum C."/>
            <person name="Ezra D."/>
            <person name="Gonzalez J."/>
            <person name="Henrissat B."/>
            <person name="Kuo A."/>
            <person name="Liang C."/>
            <person name="Lipzen A."/>
            <person name="Lutzoni F."/>
            <person name="Magnuson J."/>
            <person name="Mondo S."/>
            <person name="Nolan M."/>
            <person name="Ohm R."/>
            <person name="Pangilinan J."/>
            <person name="Park H.-J."/>
            <person name="Ramirez L."/>
            <person name="Alfaro M."/>
            <person name="Sun H."/>
            <person name="Tritt A."/>
            <person name="Yoshinaga Y."/>
            <person name="Zwiers L.-H."/>
            <person name="Turgeon B."/>
            <person name="Goodwin S."/>
            <person name="Spatafora J."/>
            <person name="Crous P."/>
            <person name="Grigoriev I."/>
        </authorList>
    </citation>
    <scope>NUCLEOTIDE SEQUENCE</scope>
    <source>
        <strain evidence="2">CBS 121410</strain>
    </source>
</reference>
<sequence length="714" mass="78536">STADDTSASANAQQLSREPQAETSRAQPSRSSTPKGKTSDPPSNGLVISRNKHWKYISAFHGPWLQLPPETLELLANANYLSPRPRAIDPAVFFDLAKIRKAVDEATSLAVRASTGLTSAALSSQVNASNGNFAALELGYLGTGHNNQGHAKLSKERKFRMRELAAQKLSQAYHLDEVAASVATMQSSSTLDDVAQLVLQRNPHDTDARYVHFFHEKIPTRQMAEFTSLDPLHEIIETRPNDASPFRTRALARLFKADPLLSLRDLSEGLVVNRCNERLHQTGRDQLVLARAAREDAEKRRTFHDLRNAPKVEEDEQPSSLEQQLYFHRAGVYFALACNNIDGALEGLSGFEENRKAQTGALADGAEIPLLTPVEQDGENPSSEHRKSVKTYAKRAIRDYMFFLSHLDYSPGIDPKAAEEFFRHLNNIAPNHTTSNPKSSHDQLVELTDSISNSTTSLIQRSQSTPSQTSPSTPTPTLTPPPIHPISTLFSSTPLPSLPTFSTTTPPNLNESLTFHPLLPDALHSLLLCHALSQTPPAEIRRHAHNAARLVRIADGHPIFAPARSPSRTDWTEVLRNTGDWVGLGESWSGLCKVPTPSTEGNAGENEAKQESEEQRQDRLGREAVLEALADERVVDDASFERAVKARLQRNKEDEERSGVISSSMETAAKHGGEGKSNGASDLISTKRAEDIARWVREAPAFVNDGAKKKRKGK</sequence>
<feature type="compositionally biased region" description="Low complexity" evidence="1">
    <location>
        <begin position="462"/>
        <end position="472"/>
    </location>
</feature>
<dbReference type="OrthoDB" id="420046at2759"/>
<keyword evidence="3" id="KW-1185">Reference proteome</keyword>
<feature type="compositionally biased region" description="Basic and acidic residues" evidence="1">
    <location>
        <begin position="649"/>
        <end position="658"/>
    </location>
</feature>
<comment type="caution">
    <text evidence="2">The sequence shown here is derived from an EMBL/GenBank/DDBJ whole genome shotgun (WGS) entry which is preliminary data.</text>
</comment>
<feature type="region of interest" description="Disordered" evidence="1">
    <location>
        <begin position="592"/>
        <end position="618"/>
    </location>
</feature>
<feature type="compositionally biased region" description="Low complexity" evidence="1">
    <location>
        <begin position="1"/>
        <end position="10"/>
    </location>
</feature>
<accession>A0A9P4LTF7</accession>
<organism evidence="2 3">
    <name type="scientific">Saccharata proteae CBS 121410</name>
    <dbReference type="NCBI Taxonomy" id="1314787"/>
    <lineage>
        <taxon>Eukaryota</taxon>
        <taxon>Fungi</taxon>
        <taxon>Dikarya</taxon>
        <taxon>Ascomycota</taxon>
        <taxon>Pezizomycotina</taxon>
        <taxon>Dothideomycetes</taxon>
        <taxon>Dothideomycetes incertae sedis</taxon>
        <taxon>Botryosphaeriales</taxon>
        <taxon>Saccharataceae</taxon>
        <taxon>Saccharata</taxon>
    </lineage>
</organism>
<gene>
    <name evidence="2" type="ORF">K490DRAFT_7835</name>
</gene>
<dbReference type="AlphaFoldDB" id="A0A9P4LTF7"/>
<proteinExistence type="predicted"/>
<feature type="compositionally biased region" description="Basic and acidic residues" evidence="1">
    <location>
        <begin position="606"/>
        <end position="618"/>
    </location>
</feature>
<dbReference type="Proteomes" id="UP000799776">
    <property type="component" value="Unassembled WGS sequence"/>
</dbReference>
<feature type="region of interest" description="Disordered" evidence="1">
    <location>
        <begin position="455"/>
        <end position="486"/>
    </location>
</feature>
<feature type="compositionally biased region" description="Pro residues" evidence="1">
    <location>
        <begin position="473"/>
        <end position="484"/>
    </location>
</feature>
<evidence type="ECO:0000313" key="3">
    <source>
        <dbReference type="Proteomes" id="UP000799776"/>
    </source>
</evidence>
<protein>
    <submittedName>
        <fullName evidence="2">Uncharacterized protein</fullName>
    </submittedName>
</protein>
<feature type="region of interest" description="Disordered" evidence="1">
    <location>
        <begin position="1"/>
        <end position="45"/>
    </location>
</feature>
<feature type="non-terminal residue" evidence="2">
    <location>
        <position position="714"/>
    </location>
</feature>
<dbReference type="EMBL" id="ML978762">
    <property type="protein sequence ID" value="KAF2083717.1"/>
    <property type="molecule type" value="Genomic_DNA"/>
</dbReference>
<feature type="region of interest" description="Disordered" evidence="1">
    <location>
        <begin position="649"/>
        <end position="683"/>
    </location>
</feature>
<feature type="compositionally biased region" description="Polar residues" evidence="1">
    <location>
        <begin position="11"/>
        <end position="42"/>
    </location>
</feature>
<feature type="non-terminal residue" evidence="2">
    <location>
        <position position="1"/>
    </location>
</feature>
<evidence type="ECO:0000256" key="1">
    <source>
        <dbReference type="SAM" id="MobiDB-lite"/>
    </source>
</evidence>